<reference evidence="2 3" key="1">
    <citation type="submission" date="2020-08" db="EMBL/GenBank/DDBJ databases">
        <title>Sequencing the genomes of 1000 actinobacteria strains.</title>
        <authorList>
            <person name="Klenk H.-P."/>
        </authorList>
    </citation>
    <scope>NUCLEOTIDE SEQUENCE [LARGE SCALE GENOMIC DNA]</scope>
    <source>
        <strain evidence="2 3">DSM 45582</strain>
    </source>
</reference>
<dbReference type="EMBL" id="JACHIV010000001">
    <property type="protein sequence ID" value="MBB5069584.1"/>
    <property type="molecule type" value="Genomic_DNA"/>
</dbReference>
<sequence length="107" mass="11626">MSDQSAARVTDRPDRSRFEITVDGVLAGFAEYRRSPGRVVITHTEVDDAHQGQGWAGRLTAGALDAVRAEGALVTPLCEYTAAYIGKHPQYQDLVDDGDRLVPPRSS</sequence>
<keyword evidence="3" id="KW-1185">Reference proteome</keyword>
<protein>
    <recommendedName>
        <fullName evidence="1">N-acetyltransferase domain-containing protein</fullName>
    </recommendedName>
</protein>
<dbReference type="InterPro" id="IPR045057">
    <property type="entry name" value="Gcn5-rel_NAT"/>
</dbReference>
<dbReference type="SUPFAM" id="SSF55729">
    <property type="entry name" value="Acyl-CoA N-acyltransferases (Nat)"/>
    <property type="match status" value="1"/>
</dbReference>
<dbReference type="AlphaFoldDB" id="A0A840NDA5"/>
<dbReference type="PANTHER" id="PTHR31435">
    <property type="entry name" value="PROTEIN NATD1"/>
    <property type="match status" value="1"/>
</dbReference>
<dbReference type="PANTHER" id="PTHR31435:SF10">
    <property type="entry name" value="BSR4717 PROTEIN"/>
    <property type="match status" value="1"/>
</dbReference>
<evidence type="ECO:0000259" key="1">
    <source>
        <dbReference type="PROSITE" id="PS51729"/>
    </source>
</evidence>
<dbReference type="PROSITE" id="PS51729">
    <property type="entry name" value="GNAT_YJDJ"/>
    <property type="match status" value="1"/>
</dbReference>
<proteinExistence type="predicted"/>
<dbReference type="InterPro" id="IPR016181">
    <property type="entry name" value="Acyl_CoA_acyltransferase"/>
</dbReference>
<name>A0A840NDA5_9PSEU</name>
<organism evidence="2 3">
    <name type="scientific">Saccharopolyspora gloriosae</name>
    <dbReference type="NCBI Taxonomy" id="455344"/>
    <lineage>
        <taxon>Bacteria</taxon>
        <taxon>Bacillati</taxon>
        <taxon>Actinomycetota</taxon>
        <taxon>Actinomycetes</taxon>
        <taxon>Pseudonocardiales</taxon>
        <taxon>Pseudonocardiaceae</taxon>
        <taxon>Saccharopolyspora</taxon>
    </lineage>
</organism>
<accession>A0A840NDA5</accession>
<dbReference type="CDD" id="cd04301">
    <property type="entry name" value="NAT_SF"/>
    <property type="match status" value="1"/>
</dbReference>
<dbReference type="Pfam" id="PF14542">
    <property type="entry name" value="Acetyltransf_CG"/>
    <property type="match status" value="1"/>
</dbReference>
<evidence type="ECO:0000313" key="3">
    <source>
        <dbReference type="Proteomes" id="UP000580474"/>
    </source>
</evidence>
<evidence type="ECO:0000313" key="2">
    <source>
        <dbReference type="EMBL" id="MBB5069584.1"/>
    </source>
</evidence>
<dbReference type="InterPro" id="IPR031165">
    <property type="entry name" value="GNAT_YJDJ"/>
</dbReference>
<dbReference type="Gene3D" id="3.40.630.30">
    <property type="match status" value="1"/>
</dbReference>
<comment type="caution">
    <text evidence="2">The sequence shown here is derived from an EMBL/GenBank/DDBJ whole genome shotgun (WGS) entry which is preliminary data.</text>
</comment>
<dbReference type="RefSeq" id="WP_184479252.1">
    <property type="nucleotide sequence ID" value="NZ_JACHIV010000001.1"/>
</dbReference>
<dbReference type="Proteomes" id="UP000580474">
    <property type="component" value="Unassembled WGS sequence"/>
</dbReference>
<gene>
    <name evidence="2" type="ORF">BJ969_002672</name>
</gene>
<feature type="domain" description="N-acetyltransferase" evidence="1">
    <location>
        <begin position="10"/>
        <end position="96"/>
    </location>
</feature>